<keyword evidence="1" id="KW-0812">Transmembrane</keyword>
<keyword evidence="1" id="KW-0472">Membrane</keyword>
<comment type="caution">
    <text evidence="2">The sequence shown here is derived from an EMBL/GenBank/DDBJ whole genome shotgun (WGS) entry which is preliminary data.</text>
</comment>
<proteinExistence type="predicted"/>
<protein>
    <submittedName>
        <fullName evidence="2">Uncharacterized protein</fullName>
    </submittedName>
</protein>
<keyword evidence="1" id="KW-1133">Transmembrane helix</keyword>
<keyword evidence="3" id="KW-1185">Reference proteome</keyword>
<dbReference type="AlphaFoldDB" id="A0A9N7VNH8"/>
<name>A0A9N7VNH8_PLEPL</name>
<feature type="transmembrane region" description="Helical" evidence="1">
    <location>
        <begin position="104"/>
        <end position="122"/>
    </location>
</feature>
<accession>A0A9N7VNH8</accession>
<dbReference type="EMBL" id="CADEAL010004090">
    <property type="protein sequence ID" value="CAB1451450.1"/>
    <property type="molecule type" value="Genomic_DNA"/>
</dbReference>
<sequence>MDFHFILIRGDHACVLHFPDRSRFRTSICIERSSFIISRCNFISHSERPKEMGGCFSARGRKICFAKMECSRRKAGSSLLANSPTCRTIKCDSGDKSGAAWRRALSAIIIIIIIIIAWRWLALMQRAADRKRCPHPLQAAPSLTLTPSAPASTALLSLRQLFSRQRPRLLRRAAEPPPGLVIDSTALSSPARLERLAAAAQWTCGGELGEFIRA</sequence>
<evidence type="ECO:0000313" key="2">
    <source>
        <dbReference type="EMBL" id="CAB1451450.1"/>
    </source>
</evidence>
<evidence type="ECO:0000313" key="3">
    <source>
        <dbReference type="Proteomes" id="UP001153269"/>
    </source>
</evidence>
<gene>
    <name evidence="2" type="ORF">PLEPLA_LOCUS39144</name>
</gene>
<dbReference type="Proteomes" id="UP001153269">
    <property type="component" value="Unassembled WGS sequence"/>
</dbReference>
<evidence type="ECO:0000256" key="1">
    <source>
        <dbReference type="SAM" id="Phobius"/>
    </source>
</evidence>
<reference evidence="2" key="1">
    <citation type="submission" date="2020-03" db="EMBL/GenBank/DDBJ databases">
        <authorList>
            <person name="Weist P."/>
        </authorList>
    </citation>
    <scope>NUCLEOTIDE SEQUENCE</scope>
</reference>
<organism evidence="2 3">
    <name type="scientific">Pleuronectes platessa</name>
    <name type="common">European plaice</name>
    <dbReference type="NCBI Taxonomy" id="8262"/>
    <lineage>
        <taxon>Eukaryota</taxon>
        <taxon>Metazoa</taxon>
        <taxon>Chordata</taxon>
        <taxon>Craniata</taxon>
        <taxon>Vertebrata</taxon>
        <taxon>Euteleostomi</taxon>
        <taxon>Actinopterygii</taxon>
        <taxon>Neopterygii</taxon>
        <taxon>Teleostei</taxon>
        <taxon>Neoteleostei</taxon>
        <taxon>Acanthomorphata</taxon>
        <taxon>Carangaria</taxon>
        <taxon>Pleuronectiformes</taxon>
        <taxon>Pleuronectoidei</taxon>
        <taxon>Pleuronectidae</taxon>
        <taxon>Pleuronectes</taxon>
    </lineage>
</organism>